<keyword evidence="5" id="KW-0288">FMN</keyword>
<evidence type="ECO:0000313" key="13">
    <source>
        <dbReference type="Proteomes" id="UP000054693"/>
    </source>
</evidence>
<gene>
    <name evidence="12" type="ORF">Ltuc_0550</name>
</gene>
<dbReference type="FunFam" id="3.20.20.70:FF:000154">
    <property type="entry name" value="Probable nitronate monooxygenase"/>
    <property type="match status" value="1"/>
</dbReference>
<dbReference type="GO" id="GO:0000166">
    <property type="term" value="F:nucleotide binding"/>
    <property type="evidence" value="ECO:0007669"/>
    <property type="project" value="UniProtKB-KW"/>
</dbReference>
<evidence type="ECO:0000256" key="1">
    <source>
        <dbReference type="ARBA" id="ARBA00001917"/>
    </source>
</evidence>
<dbReference type="RefSeq" id="WP_058519818.1">
    <property type="nucleotide sequence ID" value="NZ_CAAAIP010000001.1"/>
</dbReference>
<keyword evidence="7 12" id="KW-0560">Oxidoreductase</keyword>
<dbReference type="GO" id="GO:0009636">
    <property type="term" value="P:response to toxic substance"/>
    <property type="evidence" value="ECO:0007669"/>
    <property type="project" value="UniProtKB-KW"/>
</dbReference>
<comment type="caution">
    <text evidence="12">The sequence shown here is derived from an EMBL/GenBank/DDBJ whole genome shotgun (WGS) entry which is preliminary data.</text>
</comment>
<dbReference type="PANTHER" id="PTHR42747:SF3">
    <property type="entry name" value="NITRONATE MONOOXYGENASE-RELATED"/>
    <property type="match status" value="1"/>
</dbReference>
<dbReference type="STRING" id="40335.Ltuc_0550"/>
<evidence type="ECO:0000256" key="6">
    <source>
        <dbReference type="ARBA" id="ARBA00022741"/>
    </source>
</evidence>
<evidence type="ECO:0000256" key="7">
    <source>
        <dbReference type="ARBA" id="ARBA00023002"/>
    </source>
</evidence>
<evidence type="ECO:0000313" key="12">
    <source>
        <dbReference type="EMBL" id="KTD72703.1"/>
    </source>
</evidence>
<dbReference type="SUPFAM" id="SSF51412">
    <property type="entry name" value="Inosine monophosphate dehydrogenase (IMPDH)"/>
    <property type="match status" value="1"/>
</dbReference>
<sequence length="355" mass="38789">MRRTRLTEKIGLKFPIIQAPMAGGATTPELVAAVSNSGGLGSLGAGYMTPAEIRHALKTIRKLTNKPFAVNLFIPEAHYASEEQIQKSCADIKQSCPELKIEIEPVTKPYAQSFEEQINIILEEKIPVFSYAFGLLDSEWISKLKKSHTILIGTATTLTEARMLEESGIDAIVAQGSEAGGHRGTFIGKAEDGLIGLFSLIPQFVDQIKIPIIAAGGIMDGRGIIAATYLGAEGIQMGTAFLSCFESGIPDAYKQVLLTQQHDNTVLARAFSGKLARGIRNQFIERMESRIINILDYPIQNTLTSMMRKKAKEQNNIEFMSMWAGQSAQLCRNTSANELIRALVLEVEALNPTDT</sequence>
<dbReference type="AlphaFoldDB" id="A0A0W0ZU73"/>
<accession>A0A0W0ZU73</accession>
<dbReference type="OrthoDB" id="9778912at2"/>
<keyword evidence="4" id="KW-0285">Flavoprotein</keyword>
<evidence type="ECO:0000256" key="8">
    <source>
        <dbReference type="ARBA" id="ARBA00023033"/>
    </source>
</evidence>
<dbReference type="GO" id="GO:0018580">
    <property type="term" value="F:nitronate monooxygenase activity"/>
    <property type="evidence" value="ECO:0007669"/>
    <property type="project" value="InterPro"/>
</dbReference>
<dbReference type="InterPro" id="IPR013785">
    <property type="entry name" value="Aldolase_TIM"/>
</dbReference>
<dbReference type="Pfam" id="PF03060">
    <property type="entry name" value="NMO"/>
    <property type="match status" value="1"/>
</dbReference>
<comment type="similarity">
    <text evidence="2">Belongs to the nitronate monooxygenase family. NMO class I subfamily.</text>
</comment>
<proteinExistence type="inferred from homology"/>
<evidence type="ECO:0000256" key="2">
    <source>
        <dbReference type="ARBA" id="ARBA00009881"/>
    </source>
</evidence>
<evidence type="ECO:0000256" key="4">
    <source>
        <dbReference type="ARBA" id="ARBA00022630"/>
    </source>
</evidence>
<dbReference type="Proteomes" id="UP000054693">
    <property type="component" value="Unassembled WGS sequence"/>
</dbReference>
<protein>
    <recommendedName>
        <fullName evidence="11">Nitronate monooxygenase</fullName>
    </recommendedName>
    <alternativeName>
        <fullName evidence="9">Propionate 3-nitronate monooxygenase</fullName>
    </alternativeName>
</protein>
<dbReference type="Gene3D" id="3.20.20.70">
    <property type="entry name" value="Aldolase class I"/>
    <property type="match status" value="1"/>
</dbReference>
<evidence type="ECO:0000256" key="5">
    <source>
        <dbReference type="ARBA" id="ARBA00022643"/>
    </source>
</evidence>
<dbReference type="EMBL" id="LNZA01000001">
    <property type="protein sequence ID" value="KTD72703.1"/>
    <property type="molecule type" value="Genomic_DNA"/>
</dbReference>
<keyword evidence="6" id="KW-0547">Nucleotide-binding</keyword>
<evidence type="ECO:0000256" key="10">
    <source>
        <dbReference type="ARBA" id="ARBA00049401"/>
    </source>
</evidence>
<keyword evidence="12" id="KW-0223">Dioxygenase</keyword>
<dbReference type="CDD" id="cd04730">
    <property type="entry name" value="NPD_like"/>
    <property type="match status" value="1"/>
</dbReference>
<dbReference type="InterPro" id="IPR004136">
    <property type="entry name" value="NMO"/>
</dbReference>
<dbReference type="PANTHER" id="PTHR42747">
    <property type="entry name" value="NITRONATE MONOOXYGENASE-RELATED"/>
    <property type="match status" value="1"/>
</dbReference>
<organism evidence="12 13">
    <name type="scientific">Legionella tucsonensis</name>
    <dbReference type="NCBI Taxonomy" id="40335"/>
    <lineage>
        <taxon>Bacteria</taxon>
        <taxon>Pseudomonadati</taxon>
        <taxon>Pseudomonadota</taxon>
        <taxon>Gammaproteobacteria</taxon>
        <taxon>Legionellales</taxon>
        <taxon>Legionellaceae</taxon>
        <taxon>Legionella</taxon>
    </lineage>
</organism>
<dbReference type="GO" id="GO:0051213">
    <property type="term" value="F:dioxygenase activity"/>
    <property type="evidence" value="ECO:0007669"/>
    <property type="project" value="UniProtKB-KW"/>
</dbReference>
<reference evidence="12 13" key="1">
    <citation type="submission" date="2015-11" db="EMBL/GenBank/DDBJ databases">
        <title>Genomic analysis of 38 Legionella species identifies large and diverse effector repertoires.</title>
        <authorList>
            <person name="Burstein D."/>
            <person name="Amaro F."/>
            <person name="Zusman T."/>
            <person name="Lifshitz Z."/>
            <person name="Cohen O."/>
            <person name="Gilbert J.A."/>
            <person name="Pupko T."/>
            <person name="Shuman H.A."/>
            <person name="Segal G."/>
        </authorList>
    </citation>
    <scope>NUCLEOTIDE SEQUENCE [LARGE SCALE GENOMIC DNA]</scope>
    <source>
        <strain evidence="12 13">ATCC 49180</strain>
    </source>
</reference>
<dbReference type="PATRIC" id="fig|40335.7.peg.572"/>
<evidence type="ECO:0000256" key="3">
    <source>
        <dbReference type="ARBA" id="ARBA00022575"/>
    </source>
</evidence>
<comment type="catalytic activity">
    <reaction evidence="10">
        <text>3 propionate 3-nitronate + 3 O2 + H2O = 3 3-oxopropanoate + 2 nitrate + nitrite + H2O2 + 3 H(+)</text>
        <dbReference type="Rhea" id="RHEA:57332"/>
        <dbReference type="ChEBI" id="CHEBI:15377"/>
        <dbReference type="ChEBI" id="CHEBI:15378"/>
        <dbReference type="ChEBI" id="CHEBI:15379"/>
        <dbReference type="ChEBI" id="CHEBI:16240"/>
        <dbReference type="ChEBI" id="CHEBI:16301"/>
        <dbReference type="ChEBI" id="CHEBI:17632"/>
        <dbReference type="ChEBI" id="CHEBI:33190"/>
        <dbReference type="ChEBI" id="CHEBI:136067"/>
    </reaction>
</comment>
<comment type="cofactor">
    <cofactor evidence="1">
        <name>FMN</name>
        <dbReference type="ChEBI" id="CHEBI:58210"/>
    </cofactor>
</comment>
<keyword evidence="13" id="KW-1185">Reference proteome</keyword>
<keyword evidence="8" id="KW-0503">Monooxygenase</keyword>
<keyword evidence="3" id="KW-0216">Detoxification</keyword>
<evidence type="ECO:0000256" key="11">
    <source>
        <dbReference type="ARBA" id="ARBA00067136"/>
    </source>
</evidence>
<evidence type="ECO:0000256" key="9">
    <source>
        <dbReference type="ARBA" id="ARBA00031155"/>
    </source>
</evidence>
<name>A0A0W0ZU73_9GAMM</name>